<evidence type="ECO:0000259" key="2">
    <source>
        <dbReference type="Pfam" id="PF03028"/>
    </source>
</evidence>
<evidence type="ECO:0000313" key="5">
    <source>
        <dbReference type="Proteomes" id="UP000324800"/>
    </source>
</evidence>
<dbReference type="InterPro" id="IPR026983">
    <property type="entry name" value="DHC"/>
</dbReference>
<keyword evidence="4" id="KW-0282">Flagellum</keyword>
<proteinExistence type="predicted"/>
<keyword evidence="4" id="KW-0966">Cell projection</keyword>
<accession>A0A5J4WEF2</accession>
<dbReference type="GO" id="GO:0008569">
    <property type="term" value="F:minus-end-directed microtubule motor activity"/>
    <property type="evidence" value="ECO:0007669"/>
    <property type="project" value="InterPro"/>
</dbReference>
<dbReference type="InterPro" id="IPR027417">
    <property type="entry name" value="P-loop_NTPase"/>
</dbReference>
<dbReference type="PANTHER" id="PTHR22878">
    <property type="entry name" value="DYNEIN HEAVY CHAIN 6, AXONEMAL-LIKE-RELATED"/>
    <property type="match status" value="1"/>
</dbReference>
<dbReference type="GO" id="GO:0045505">
    <property type="term" value="F:dynein intermediate chain binding"/>
    <property type="evidence" value="ECO:0007669"/>
    <property type="project" value="InterPro"/>
</dbReference>
<dbReference type="Pfam" id="PF18198">
    <property type="entry name" value="AAA_lid_11"/>
    <property type="match status" value="1"/>
</dbReference>
<dbReference type="GO" id="GO:0051959">
    <property type="term" value="F:dynein light intermediate chain binding"/>
    <property type="evidence" value="ECO:0007669"/>
    <property type="project" value="InterPro"/>
</dbReference>
<dbReference type="PANTHER" id="PTHR22878:SF63">
    <property type="entry name" value="DYNEIN AXONEMAL HEAVY CHAIN 10"/>
    <property type="match status" value="1"/>
</dbReference>
<gene>
    <name evidence="4" type="ORF">EZS28_011177</name>
</gene>
<dbReference type="AlphaFoldDB" id="A0A5J4WEF2"/>
<dbReference type="Gene3D" id="3.40.50.300">
    <property type="entry name" value="P-loop containing nucleotide triphosphate hydrolases"/>
    <property type="match status" value="1"/>
</dbReference>
<dbReference type="InterPro" id="IPR041658">
    <property type="entry name" value="AAA_lid_11"/>
</dbReference>
<name>A0A5J4WEF2_9EUKA</name>
<dbReference type="InterPro" id="IPR004273">
    <property type="entry name" value="Dynein_heavy_D6_P-loop"/>
</dbReference>
<dbReference type="FunFam" id="3.40.50.300:FF:000153">
    <property type="entry name" value="Dynein axonemal heavy chain 1"/>
    <property type="match status" value="1"/>
</dbReference>
<organism evidence="4 5">
    <name type="scientific">Streblomastix strix</name>
    <dbReference type="NCBI Taxonomy" id="222440"/>
    <lineage>
        <taxon>Eukaryota</taxon>
        <taxon>Metamonada</taxon>
        <taxon>Preaxostyla</taxon>
        <taxon>Oxymonadida</taxon>
        <taxon>Streblomastigidae</taxon>
        <taxon>Streblomastix</taxon>
    </lineage>
</organism>
<dbReference type="OrthoDB" id="10251809at2759"/>
<dbReference type="GO" id="GO:0007018">
    <property type="term" value="P:microtubule-based movement"/>
    <property type="evidence" value="ECO:0007669"/>
    <property type="project" value="InterPro"/>
</dbReference>
<reference evidence="4 5" key="1">
    <citation type="submission" date="2019-03" db="EMBL/GenBank/DDBJ databases">
        <title>Single cell metagenomics reveals metabolic interactions within the superorganism composed of flagellate Streblomastix strix and complex community of Bacteroidetes bacteria on its surface.</title>
        <authorList>
            <person name="Treitli S.C."/>
            <person name="Kolisko M."/>
            <person name="Husnik F."/>
            <person name="Keeling P."/>
            <person name="Hampl V."/>
        </authorList>
    </citation>
    <scope>NUCLEOTIDE SEQUENCE [LARGE SCALE GENOMIC DNA]</scope>
    <source>
        <strain evidence="4">ST1C</strain>
    </source>
</reference>
<feature type="region of interest" description="Disordered" evidence="1">
    <location>
        <begin position="92"/>
        <end position="175"/>
    </location>
</feature>
<comment type="caution">
    <text evidence="4">The sequence shown here is derived from an EMBL/GenBank/DDBJ whole genome shotgun (WGS) entry which is preliminary data.</text>
</comment>
<feature type="compositionally biased region" description="Basic and acidic residues" evidence="1">
    <location>
        <begin position="105"/>
        <end position="155"/>
    </location>
</feature>
<evidence type="ECO:0000259" key="3">
    <source>
        <dbReference type="Pfam" id="PF18198"/>
    </source>
</evidence>
<dbReference type="EMBL" id="SNRW01002276">
    <property type="protein sequence ID" value="KAA6393300.1"/>
    <property type="molecule type" value="Genomic_DNA"/>
</dbReference>
<dbReference type="Gene3D" id="1.10.8.720">
    <property type="entry name" value="Region D6 of dynein motor"/>
    <property type="match status" value="1"/>
</dbReference>
<feature type="domain" description="Dynein heavy chain AAA lid" evidence="3">
    <location>
        <begin position="380"/>
        <end position="429"/>
    </location>
</feature>
<sequence>MFSFQMTLKIMDPQGLINEFQLKMFLKGSLALEKSLKQRPEDSEDWLSETGWEDAIELAQGDPGRFDNQLEELDKNQEQWREWALFEKQEEELPPFLPSATFGYEEGRKSRSEQEQKKEGESGDQEQEQKKESGEGEEEKKDKDKEKEEQQKEEMTGTEVNQVQKADPGRIGGYIDPTQLTELERLCLLRIVRMDRIAAGVTHFVVSLMGVKYVKFPILLYDDVYMRSTALSPVVFIISPGADTATDVIALGERRGFTQPMRLRNISLGQNMEPLAGLVIDQAVTRGQWVLLQNCHLLPNWLKNLEKKLEAIAEKSEDQLDPEFRLYSTSEPTETFPMGILQRSLKVVTETPYSLRMNMLNTYGRLGQDELAKSLHPTYRPMAYVLAFFHAVVQERRKYGKLVWNIQYDFNESDFRVSLDLIATYLNKSIEAQEGLGGPSSVRPNVAVQKSIDAEKAAYKAAGQGQ</sequence>
<evidence type="ECO:0000256" key="1">
    <source>
        <dbReference type="SAM" id="MobiDB-lite"/>
    </source>
</evidence>
<keyword evidence="4" id="KW-0969">Cilium</keyword>
<feature type="domain" description="Dynein heavy chain region D6 P-loop" evidence="2">
    <location>
        <begin position="231"/>
        <end position="348"/>
    </location>
</feature>
<protein>
    <submittedName>
        <fullName evidence="4">Putative Dynein-1-alpha heavy chain, flagellar inner arm I1 complex</fullName>
    </submittedName>
</protein>
<evidence type="ECO:0000313" key="4">
    <source>
        <dbReference type="EMBL" id="KAA6393300.1"/>
    </source>
</evidence>
<dbReference type="GO" id="GO:0030286">
    <property type="term" value="C:dynein complex"/>
    <property type="evidence" value="ECO:0007669"/>
    <property type="project" value="InterPro"/>
</dbReference>
<dbReference type="Pfam" id="PF03028">
    <property type="entry name" value="Dynein_heavy"/>
    <property type="match status" value="1"/>
</dbReference>
<dbReference type="Proteomes" id="UP000324800">
    <property type="component" value="Unassembled WGS sequence"/>
</dbReference>
<dbReference type="InterPro" id="IPR042219">
    <property type="entry name" value="AAA_lid_11_sf"/>
</dbReference>